<reference evidence="2 3" key="1">
    <citation type="journal article" date="2024" name="G3 (Bethesda)">
        <title>Genome assembly of Hibiscus sabdariffa L. provides insights into metabolisms of medicinal natural products.</title>
        <authorList>
            <person name="Kim T."/>
        </authorList>
    </citation>
    <scope>NUCLEOTIDE SEQUENCE [LARGE SCALE GENOMIC DNA]</scope>
    <source>
        <strain evidence="2">TK-2024</strain>
        <tissue evidence="2">Old leaves</tissue>
    </source>
</reference>
<evidence type="ECO:0000313" key="2">
    <source>
        <dbReference type="EMBL" id="KAK8990223.1"/>
    </source>
</evidence>
<proteinExistence type="predicted"/>
<dbReference type="EMBL" id="JBBPBN010000054">
    <property type="protein sequence ID" value="KAK8990223.1"/>
    <property type="molecule type" value="Genomic_DNA"/>
</dbReference>
<comment type="caution">
    <text evidence="2">The sequence shown here is derived from an EMBL/GenBank/DDBJ whole genome shotgun (WGS) entry which is preliminary data.</text>
</comment>
<gene>
    <name evidence="2" type="ORF">V6N11_008929</name>
</gene>
<evidence type="ECO:0000313" key="3">
    <source>
        <dbReference type="Proteomes" id="UP001396334"/>
    </source>
</evidence>
<name>A0ABR2PP49_9ROSI</name>
<keyword evidence="3" id="KW-1185">Reference proteome</keyword>
<organism evidence="2 3">
    <name type="scientific">Hibiscus sabdariffa</name>
    <name type="common">roselle</name>
    <dbReference type="NCBI Taxonomy" id="183260"/>
    <lineage>
        <taxon>Eukaryota</taxon>
        <taxon>Viridiplantae</taxon>
        <taxon>Streptophyta</taxon>
        <taxon>Embryophyta</taxon>
        <taxon>Tracheophyta</taxon>
        <taxon>Spermatophyta</taxon>
        <taxon>Magnoliopsida</taxon>
        <taxon>eudicotyledons</taxon>
        <taxon>Gunneridae</taxon>
        <taxon>Pentapetalae</taxon>
        <taxon>rosids</taxon>
        <taxon>malvids</taxon>
        <taxon>Malvales</taxon>
        <taxon>Malvaceae</taxon>
        <taxon>Malvoideae</taxon>
        <taxon>Hibiscus</taxon>
    </lineage>
</organism>
<sequence length="354" mass="37834">MTGYRFNVGEVIAQELAAACQNDKGILTFPCIILALCRRAAVPTQPGDKYTVEKAGWSRKEYMRKMEIADATPIRIAMPTPPVSPSHSPDADPEEADPSALAEAQPSAPAATHSPPVASPQVFPVPSHTSTTSPTTSPTTTPSAMPTSRQSTPDSPLGFTPTIPSSPPPVQSEEAVPLHILQLRSQLQRIEAMQLHIQEEMKVFQQTLINFICFQFPSAATFFGQQSAAQPHAHHSAATQSIPSTNPSVPAGDTEEVHLSSDDENDIFDWQSPRDHPNPIGPTPQRVEAPESSTARHTKSLGPAEVPILSPAPTPAKSALADRTTPDSSAQRKGKAPAGRTVSKHTPSSPEEEE</sequence>
<protein>
    <submittedName>
        <fullName evidence="2">Uncharacterized protein</fullName>
    </submittedName>
</protein>
<feature type="compositionally biased region" description="Low complexity" evidence="1">
    <location>
        <begin position="98"/>
        <end position="111"/>
    </location>
</feature>
<dbReference type="Proteomes" id="UP001396334">
    <property type="component" value="Unassembled WGS sequence"/>
</dbReference>
<feature type="region of interest" description="Disordered" evidence="1">
    <location>
        <begin position="231"/>
        <end position="354"/>
    </location>
</feature>
<feature type="compositionally biased region" description="Low complexity" evidence="1">
    <location>
        <begin position="124"/>
        <end position="148"/>
    </location>
</feature>
<feature type="region of interest" description="Disordered" evidence="1">
    <location>
        <begin position="73"/>
        <end position="173"/>
    </location>
</feature>
<evidence type="ECO:0000256" key="1">
    <source>
        <dbReference type="SAM" id="MobiDB-lite"/>
    </source>
</evidence>
<feature type="compositionally biased region" description="Low complexity" evidence="1">
    <location>
        <begin position="231"/>
        <end position="241"/>
    </location>
</feature>
<accession>A0ABR2PP49</accession>
<feature type="compositionally biased region" description="Polar residues" evidence="1">
    <location>
        <begin position="344"/>
        <end position="354"/>
    </location>
</feature>